<dbReference type="Proteomes" id="UP001597506">
    <property type="component" value="Unassembled WGS sequence"/>
</dbReference>
<reference evidence="6" key="1">
    <citation type="journal article" date="2019" name="Int. J. Syst. Evol. Microbiol.">
        <title>The Global Catalogue of Microorganisms (GCM) 10K type strain sequencing project: providing services to taxonomists for standard genome sequencing and annotation.</title>
        <authorList>
            <consortium name="The Broad Institute Genomics Platform"/>
            <consortium name="The Broad Institute Genome Sequencing Center for Infectious Disease"/>
            <person name="Wu L."/>
            <person name="Ma J."/>
        </authorList>
    </citation>
    <scope>NUCLEOTIDE SEQUENCE [LARGE SCALE GENOMIC DNA]</scope>
    <source>
        <strain evidence="6">KCTC 3913</strain>
    </source>
</reference>
<evidence type="ECO:0000313" key="6">
    <source>
        <dbReference type="Proteomes" id="UP001597506"/>
    </source>
</evidence>
<keyword evidence="3" id="KW-0804">Transcription</keyword>
<dbReference type="InterPro" id="IPR018062">
    <property type="entry name" value="HTH_AraC-typ_CS"/>
</dbReference>
<keyword evidence="2" id="KW-0238">DNA-binding</keyword>
<dbReference type="InterPro" id="IPR009057">
    <property type="entry name" value="Homeodomain-like_sf"/>
</dbReference>
<organism evidence="5 6">
    <name type="scientific">Bacillus seohaeanensis</name>
    <dbReference type="NCBI Taxonomy" id="284580"/>
    <lineage>
        <taxon>Bacteria</taxon>
        <taxon>Bacillati</taxon>
        <taxon>Bacillota</taxon>
        <taxon>Bacilli</taxon>
        <taxon>Bacillales</taxon>
        <taxon>Bacillaceae</taxon>
        <taxon>Bacillus</taxon>
    </lineage>
</organism>
<dbReference type="PANTHER" id="PTHR43280">
    <property type="entry name" value="ARAC-FAMILY TRANSCRIPTIONAL REGULATOR"/>
    <property type="match status" value="1"/>
</dbReference>
<dbReference type="PANTHER" id="PTHR43280:SF2">
    <property type="entry name" value="HTH-TYPE TRANSCRIPTIONAL REGULATOR EXSA"/>
    <property type="match status" value="1"/>
</dbReference>
<dbReference type="Pfam" id="PF12833">
    <property type="entry name" value="HTH_18"/>
    <property type="match status" value="1"/>
</dbReference>
<sequence>MIVNNRDGLLLKRHHHLDERDWRSDATYKLIFSPFGKTEYQLNKGDISIGENEFVIFNPNEEHKQLKATREKFLVEIQPSLLQKTAEQLGIKLLEPEFSLLSYRHPQIIQWTSFIRDFLIMNEDANPMPNQLFLENSLTQVSILMLQYGAGSHQSQFPTIISKENINDVINALKESYQEEWTLDQMSTIARMGKYQFAHLFKKETGLSPYSWLQLYRLFKTQRALLFTNQSILTIALEHGFTSVSSYNHLFKKVYRKTPTEFRFIHSNS</sequence>
<evidence type="ECO:0000256" key="3">
    <source>
        <dbReference type="ARBA" id="ARBA00023163"/>
    </source>
</evidence>
<accession>A0ABW5RSV3</accession>
<keyword evidence="6" id="KW-1185">Reference proteome</keyword>
<evidence type="ECO:0000256" key="2">
    <source>
        <dbReference type="ARBA" id="ARBA00023125"/>
    </source>
</evidence>
<name>A0ABW5RSV3_9BACI</name>
<keyword evidence="1" id="KW-0805">Transcription regulation</keyword>
<dbReference type="PROSITE" id="PS01124">
    <property type="entry name" value="HTH_ARAC_FAMILY_2"/>
    <property type="match status" value="1"/>
</dbReference>
<dbReference type="SMART" id="SM00342">
    <property type="entry name" value="HTH_ARAC"/>
    <property type="match status" value="1"/>
</dbReference>
<dbReference type="InterPro" id="IPR018060">
    <property type="entry name" value="HTH_AraC"/>
</dbReference>
<dbReference type="RefSeq" id="WP_377936282.1">
    <property type="nucleotide sequence ID" value="NZ_JBHUMF010000031.1"/>
</dbReference>
<dbReference type="PROSITE" id="PS00041">
    <property type="entry name" value="HTH_ARAC_FAMILY_1"/>
    <property type="match status" value="1"/>
</dbReference>
<proteinExistence type="predicted"/>
<evidence type="ECO:0000256" key="1">
    <source>
        <dbReference type="ARBA" id="ARBA00023015"/>
    </source>
</evidence>
<protein>
    <submittedName>
        <fullName evidence="5">Helix-turn-helix transcriptional regulator</fullName>
    </submittedName>
</protein>
<dbReference type="Gene3D" id="1.10.10.60">
    <property type="entry name" value="Homeodomain-like"/>
    <property type="match status" value="2"/>
</dbReference>
<evidence type="ECO:0000259" key="4">
    <source>
        <dbReference type="PROSITE" id="PS01124"/>
    </source>
</evidence>
<gene>
    <name evidence="5" type="ORF">ACFSUL_13640</name>
</gene>
<feature type="domain" description="HTH araC/xylS-type" evidence="4">
    <location>
        <begin position="167"/>
        <end position="265"/>
    </location>
</feature>
<dbReference type="SUPFAM" id="SSF46689">
    <property type="entry name" value="Homeodomain-like"/>
    <property type="match status" value="2"/>
</dbReference>
<comment type="caution">
    <text evidence="5">The sequence shown here is derived from an EMBL/GenBank/DDBJ whole genome shotgun (WGS) entry which is preliminary data.</text>
</comment>
<evidence type="ECO:0000313" key="5">
    <source>
        <dbReference type="EMBL" id="MFD2681778.1"/>
    </source>
</evidence>
<dbReference type="EMBL" id="JBHUMF010000031">
    <property type="protein sequence ID" value="MFD2681778.1"/>
    <property type="molecule type" value="Genomic_DNA"/>
</dbReference>